<organism evidence="9 10">
    <name type="scientific">Nyssa sinensis</name>
    <dbReference type="NCBI Taxonomy" id="561372"/>
    <lineage>
        <taxon>Eukaryota</taxon>
        <taxon>Viridiplantae</taxon>
        <taxon>Streptophyta</taxon>
        <taxon>Embryophyta</taxon>
        <taxon>Tracheophyta</taxon>
        <taxon>Spermatophyta</taxon>
        <taxon>Magnoliopsida</taxon>
        <taxon>eudicotyledons</taxon>
        <taxon>Gunneridae</taxon>
        <taxon>Pentapetalae</taxon>
        <taxon>asterids</taxon>
        <taxon>Cornales</taxon>
        <taxon>Nyssaceae</taxon>
        <taxon>Nyssa</taxon>
    </lineage>
</organism>
<proteinExistence type="predicted"/>
<name>A0A5J5BZI1_9ASTE</name>
<dbReference type="InterPro" id="IPR044603">
    <property type="entry name" value="SAG101-like"/>
</dbReference>
<reference evidence="9 10" key="1">
    <citation type="submission" date="2019-09" db="EMBL/GenBank/DDBJ databases">
        <title>A chromosome-level genome assembly of the Chinese tupelo Nyssa sinensis.</title>
        <authorList>
            <person name="Yang X."/>
            <person name="Kang M."/>
            <person name="Yang Y."/>
            <person name="Xiong H."/>
            <person name="Wang M."/>
            <person name="Zhang Z."/>
            <person name="Wang Z."/>
            <person name="Wu H."/>
            <person name="Ma T."/>
            <person name="Liu J."/>
            <person name="Xi Z."/>
        </authorList>
    </citation>
    <scope>NUCLEOTIDE SEQUENCE [LARGE SCALE GENOMIC DNA]</scope>
    <source>
        <strain evidence="9">J267</strain>
        <tissue evidence="9">Leaf</tissue>
    </source>
</reference>
<evidence type="ECO:0008006" key="11">
    <source>
        <dbReference type="Google" id="ProtNLM"/>
    </source>
</evidence>
<dbReference type="GO" id="GO:0052689">
    <property type="term" value="F:carboxylic ester hydrolase activity"/>
    <property type="evidence" value="ECO:0007669"/>
    <property type="project" value="InterPro"/>
</dbReference>
<keyword evidence="4" id="KW-0378">Hydrolase</keyword>
<accession>A0A5J5BZI1</accession>
<dbReference type="EMBL" id="CM018032">
    <property type="protein sequence ID" value="KAA8548056.1"/>
    <property type="molecule type" value="Genomic_DNA"/>
</dbReference>
<dbReference type="InterPro" id="IPR002921">
    <property type="entry name" value="Fungal_lipase-type"/>
</dbReference>
<feature type="domain" description="EDS1 EP" evidence="8">
    <location>
        <begin position="362"/>
        <end position="572"/>
    </location>
</feature>
<gene>
    <name evidence="9" type="ORF">F0562_004683</name>
</gene>
<dbReference type="SUPFAM" id="SSF53474">
    <property type="entry name" value="alpha/beta-Hydrolases"/>
    <property type="match status" value="1"/>
</dbReference>
<evidence type="ECO:0000256" key="1">
    <source>
        <dbReference type="ARBA" id="ARBA00004123"/>
    </source>
</evidence>
<dbReference type="Pfam" id="PF18117">
    <property type="entry name" value="EDS1_EP"/>
    <property type="match status" value="1"/>
</dbReference>
<dbReference type="GO" id="GO:0006952">
    <property type="term" value="P:defense response"/>
    <property type="evidence" value="ECO:0007669"/>
    <property type="project" value="UniProtKB-KW"/>
</dbReference>
<keyword evidence="3" id="KW-0963">Cytoplasm</keyword>
<evidence type="ECO:0000313" key="10">
    <source>
        <dbReference type="Proteomes" id="UP000325577"/>
    </source>
</evidence>
<keyword evidence="5" id="KW-0611">Plant defense</keyword>
<dbReference type="Gene3D" id="3.40.50.1820">
    <property type="entry name" value="alpha/beta hydrolase"/>
    <property type="match status" value="1"/>
</dbReference>
<evidence type="ECO:0000256" key="6">
    <source>
        <dbReference type="ARBA" id="ARBA00023242"/>
    </source>
</evidence>
<dbReference type="Pfam" id="PF01764">
    <property type="entry name" value="Lipase_3"/>
    <property type="match status" value="1"/>
</dbReference>
<dbReference type="GO" id="GO:0006629">
    <property type="term" value="P:lipid metabolic process"/>
    <property type="evidence" value="ECO:0007669"/>
    <property type="project" value="InterPro"/>
</dbReference>
<dbReference type="PANTHER" id="PTHR46898">
    <property type="entry name" value="SENESCENCE-ASSOCIATED CARBOXYLESTERASE 101"/>
    <property type="match status" value="1"/>
</dbReference>
<feature type="domain" description="Fungal lipase-type" evidence="7">
    <location>
        <begin position="106"/>
        <end position="207"/>
    </location>
</feature>
<dbReference type="PANTHER" id="PTHR46898:SF3">
    <property type="entry name" value="FUNGAL LIPASE-LIKE DOMAIN-CONTAINING PROTEIN"/>
    <property type="match status" value="1"/>
</dbReference>
<keyword evidence="6" id="KW-0539">Nucleus</keyword>
<dbReference type="GO" id="GO:0005634">
    <property type="term" value="C:nucleus"/>
    <property type="evidence" value="ECO:0007669"/>
    <property type="project" value="UniProtKB-SubCell"/>
</dbReference>
<dbReference type="InterPro" id="IPR029058">
    <property type="entry name" value="AB_hydrolase_fold"/>
</dbReference>
<dbReference type="GO" id="GO:0005737">
    <property type="term" value="C:cytoplasm"/>
    <property type="evidence" value="ECO:0007669"/>
    <property type="project" value="UniProtKB-SubCell"/>
</dbReference>
<keyword evidence="10" id="KW-1185">Reference proteome</keyword>
<dbReference type="OrthoDB" id="438440at2759"/>
<evidence type="ECO:0000313" key="9">
    <source>
        <dbReference type="EMBL" id="KAA8548056.1"/>
    </source>
</evidence>
<evidence type="ECO:0000259" key="7">
    <source>
        <dbReference type="Pfam" id="PF01764"/>
    </source>
</evidence>
<comment type="subcellular location">
    <subcellularLocation>
        <location evidence="2">Cytoplasm</location>
    </subcellularLocation>
    <subcellularLocation>
        <location evidence="1">Nucleus</location>
    </subcellularLocation>
</comment>
<evidence type="ECO:0000256" key="2">
    <source>
        <dbReference type="ARBA" id="ARBA00004496"/>
    </source>
</evidence>
<evidence type="ECO:0000256" key="3">
    <source>
        <dbReference type="ARBA" id="ARBA00022490"/>
    </source>
</evidence>
<dbReference type="AlphaFoldDB" id="A0A5J5BZI1"/>
<dbReference type="InterPro" id="IPR041266">
    <property type="entry name" value="EDS1_EP"/>
</dbReference>
<evidence type="ECO:0000256" key="4">
    <source>
        <dbReference type="ARBA" id="ARBA00022801"/>
    </source>
</evidence>
<protein>
    <recommendedName>
        <fullName evidence="11">Fungal lipase-like domain-containing protein</fullName>
    </recommendedName>
</protein>
<evidence type="ECO:0000259" key="8">
    <source>
        <dbReference type="Pfam" id="PF18117"/>
    </source>
</evidence>
<sequence length="583" mass="66688">MNQFSSGLDLANLVLSSDLLHLSWDAISNLYRDNNPSDPTLILRVKYRVYSQPSKASIVVFVPSRICTALHLQDEGSDLVSSATLRENFPLFDFLSSKDNPSFSIHRAAITLFASLHDELSPLKNQLGNTTPLIITGHSLGGSVASLFTLWLLESISRKATKRPLCITFGSPLIGDEGFQQAILNRPTWNSCFLHVASNQDLIPKLFISPHNAHAPNIESTSQTNTYRPFGTFLLCSESDCTSFEEPESILELLVAMSSESMGNQNSSENLQIVDYKGFLEYLKCKAIFHRGVSEMGEWLNNPFRAGVSIQLESIGVKKSQQQQNDIIIRIEERVEKFLACKINVFDPSKKLNDRKIDMAFLEWYKKVSKDHGGYYDSYKNVMLKPRATAVLHKRILTRYWKEMVTEAERMPQREGASFRFRWLYAGTNYRRMVEPLDIAEHYKSGKKDYLTQGRSEHYMLLEQWLKDAKPEGGQNSANERTKACSQTEDSCFWAHVEEAIISCNLLNAGETSSENREMCRLALLTFEQDVMDLVKNYAASPEIFLEQSSFMKWWRQYQMIVGSSYNSSLTDYMRNHKYQHYK</sequence>
<dbReference type="Proteomes" id="UP000325577">
    <property type="component" value="Linkage Group LG1"/>
</dbReference>
<evidence type="ECO:0000256" key="5">
    <source>
        <dbReference type="ARBA" id="ARBA00022821"/>
    </source>
</evidence>